<evidence type="ECO:0000313" key="4">
    <source>
        <dbReference type="Proteomes" id="UP000031928"/>
    </source>
</evidence>
<organism evidence="3 4">
    <name type="scientific">Corynebacterium marinum DSM 44953</name>
    <dbReference type="NCBI Taxonomy" id="1224162"/>
    <lineage>
        <taxon>Bacteria</taxon>
        <taxon>Bacillati</taxon>
        <taxon>Actinomycetota</taxon>
        <taxon>Actinomycetes</taxon>
        <taxon>Mycobacteriales</taxon>
        <taxon>Corynebacteriaceae</taxon>
        <taxon>Corynebacterium</taxon>
    </lineage>
</organism>
<keyword evidence="4" id="KW-1185">Reference proteome</keyword>
<gene>
    <name evidence="3" type="ORF">B840_00265</name>
</gene>
<reference evidence="3 4" key="1">
    <citation type="submission" date="2014-05" db="EMBL/GenBank/DDBJ databases">
        <title>Complete genome sequence of Corynebacterium marinum DSM 44953.</title>
        <authorList>
            <person name="Schaffert L."/>
            <person name="Albersmeier A."/>
            <person name="Kalinowski J."/>
            <person name="Ruckert C."/>
        </authorList>
    </citation>
    <scope>NUCLEOTIDE SEQUENCE [LARGE SCALE GENOMIC DNA]</scope>
    <source>
        <strain evidence="3 4">DSM 44953</strain>
    </source>
</reference>
<feature type="domain" description="M23ase beta-sheet core" evidence="2">
    <location>
        <begin position="141"/>
        <end position="236"/>
    </location>
</feature>
<dbReference type="Pfam" id="PF01551">
    <property type="entry name" value="Peptidase_M23"/>
    <property type="match status" value="1"/>
</dbReference>
<dbReference type="CDD" id="cd12797">
    <property type="entry name" value="M23_peptidase"/>
    <property type="match status" value="1"/>
</dbReference>
<evidence type="ECO:0000313" key="3">
    <source>
        <dbReference type="EMBL" id="AJK67693.1"/>
    </source>
</evidence>
<dbReference type="SUPFAM" id="SSF51261">
    <property type="entry name" value="Duplicated hybrid motif"/>
    <property type="match status" value="1"/>
</dbReference>
<dbReference type="EMBL" id="CP007790">
    <property type="protein sequence ID" value="AJK67693.1"/>
    <property type="molecule type" value="Genomic_DNA"/>
</dbReference>
<evidence type="ECO:0000256" key="1">
    <source>
        <dbReference type="SAM" id="MobiDB-lite"/>
    </source>
</evidence>
<feature type="compositionally biased region" description="Low complexity" evidence="1">
    <location>
        <begin position="1"/>
        <end position="21"/>
    </location>
</feature>
<name>A0A0B6TI90_9CORY</name>
<dbReference type="Proteomes" id="UP000031928">
    <property type="component" value="Chromosome"/>
</dbReference>
<sequence>MALTAGAVSSAGVGGAAAATLQASPEPSPQAVDVDYQLTSDADQSPAVAASPQILEISEYKPVANIDEQLDKAVAFSAERAAAAQAEAEEAAAAVAAAASAAQAAAAPAAPAHAAQTASGAVVSPAQGTFTSGYGMRWGTLHAGIDIANAIGTPILAIMDGTVIDSGPASGYGNWIRIQHSDGSVSVYGHMSTLAVSVGQSVTAGQQIAGMGSEGFSTGSHLHFEIHPGGAGAVDPVGWFAQHGISF</sequence>
<dbReference type="Gene3D" id="2.70.70.10">
    <property type="entry name" value="Glucose Permease (Domain IIA)"/>
    <property type="match status" value="1"/>
</dbReference>
<dbReference type="PANTHER" id="PTHR21666:SF270">
    <property type="entry name" value="MUREIN HYDROLASE ACTIVATOR ENVC"/>
    <property type="match status" value="1"/>
</dbReference>
<protein>
    <recommendedName>
        <fullName evidence="2">M23ase beta-sheet core domain-containing protein</fullName>
    </recommendedName>
</protein>
<dbReference type="InterPro" id="IPR016047">
    <property type="entry name" value="M23ase_b-sheet_dom"/>
</dbReference>
<accession>A0A0B6TI90</accession>
<dbReference type="HOGENOM" id="CLU_029425_3_3_11"/>
<dbReference type="STRING" id="1224162.B840_00265"/>
<dbReference type="AlphaFoldDB" id="A0A0B6TI90"/>
<evidence type="ECO:0000259" key="2">
    <source>
        <dbReference type="Pfam" id="PF01551"/>
    </source>
</evidence>
<proteinExistence type="predicted"/>
<dbReference type="InterPro" id="IPR011055">
    <property type="entry name" value="Dup_hybrid_motif"/>
</dbReference>
<dbReference type="InterPro" id="IPR050570">
    <property type="entry name" value="Cell_wall_metabolism_enzyme"/>
</dbReference>
<feature type="region of interest" description="Disordered" evidence="1">
    <location>
        <begin position="1"/>
        <end position="33"/>
    </location>
</feature>
<dbReference type="KEGG" id="cmq:B840_00265"/>
<dbReference type="PANTHER" id="PTHR21666">
    <property type="entry name" value="PEPTIDASE-RELATED"/>
    <property type="match status" value="1"/>
</dbReference>
<dbReference type="GO" id="GO:0004222">
    <property type="term" value="F:metalloendopeptidase activity"/>
    <property type="evidence" value="ECO:0007669"/>
    <property type="project" value="TreeGrafter"/>
</dbReference>